<dbReference type="GO" id="GO:0000773">
    <property type="term" value="F:phosphatidyl-N-methylethanolamine N-methyltransferase activity"/>
    <property type="evidence" value="ECO:0007669"/>
    <property type="project" value="UniProtKB-EC"/>
</dbReference>
<dbReference type="AlphaFoldDB" id="A0A7S2NCY7"/>
<sequence length="198" mass="22336">MFWLAAFFLLGIERFLYGYIYHFPESFKKTCKTYLKSMLEADQGLFWLVAKHLGVVIKVFQFGVIGYDVLFRCSLAVPPINRLIAGIVLLALGQLLNMAVFNAIGAIGVYYGSQLGYEVPWHEGFPYNVGISDPQYWGVILCVWGVYVSIMADGNIFGGLYLVPWLETFWYICSMKLLEDKTNGQAALQSLGLASKRK</sequence>
<evidence type="ECO:0000256" key="9">
    <source>
        <dbReference type="ARBA" id="ARBA00022824"/>
    </source>
</evidence>
<evidence type="ECO:0000256" key="2">
    <source>
        <dbReference type="ARBA" id="ARBA00004969"/>
    </source>
</evidence>
<evidence type="ECO:0000256" key="14">
    <source>
        <dbReference type="ARBA" id="ARBA00023264"/>
    </source>
</evidence>
<dbReference type="GO" id="GO:0006656">
    <property type="term" value="P:phosphatidylcholine biosynthetic process"/>
    <property type="evidence" value="ECO:0007669"/>
    <property type="project" value="UniProtKB-UniPathway"/>
</dbReference>
<evidence type="ECO:0000256" key="7">
    <source>
        <dbReference type="ARBA" id="ARBA00022691"/>
    </source>
</evidence>
<evidence type="ECO:0000256" key="10">
    <source>
        <dbReference type="ARBA" id="ARBA00022989"/>
    </source>
</evidence>
<evidence type="ECO:0000256" key="3">
    <source>
        <dbReference type="ARBA" id="ARBA00005189"/>
    </source>
</evidence>
<evidence type="ECO:0000256" key="13">
    <source>
        <dbReference type="ARBA" id="ARBA00023209"/>
    </source>
</evidence>
<keyword evidence="5" id="KW-0489">Methyltransferase</keyword>
<keyword evidence="4" id="KW-0444">Lipid biosynthesis</keyword>
<keyword evidence="13" id="KW-0594">Phospholipid biosynthesis</keyword>
<name>A0A7S2NCY7_9DINO</name>
<proteinExistence type="predicted"/>
<evidence type="ECO:0000256" key="11">
    <source>
        <dbReference type="ARBA" id="ARBA00023098"/>
    </source>
</evidence>
<accession>A0A7S2NCY7</accession>
<dbReference type="EC" id="2.1.1.71" evidence="15"/>
<dbReference type="EMBL" id="HBGQ01095874">
    <property type="protein sequence ID" value="CAD9534033.1"/>
    <property type="molecule type" value="Transcribed_RNA"/>
</dbReference>
<keyword evidence="12 16" id="KW-0472">Membrane</keyword>
<keyword evidence="11" id="KW-0443">Lipid metabolism</keyword>
<evidence type="ECO:0000256" key="5">
    <source>
        <dbReference type="ARBA" id="ARBA00022603"/>
    </source>
</evidence>
<evidence type="ECO:0000256" key="4">
    <source>
        <dbReference type="ARBA" id="ARBA00022516"/>
    </source>
</evidence>
<dbReference type="GO" id="GO:0032259">
    <property type="term" value="P:methylation"/>
    <property type="evidence" value="ECO:0007669"/>
    <property type="project" value="UniProtKB-KW"/>
</dbReference>
<dbReference type="UniPathway" id="UPA00753"/>
<dbReference type="GO" id="GO:0005789">
    <property type="term" value="C:endoplasmic reticulum membrane"/>
    <property type="evidence" value="ECO:0007669"/>
    <property type="project" value="UniProtKB-SubCell"/>
</dbReference>
<feature type="transmembrane region" description="Helical" evidence="16">
    <location>
        <begin position="83"/>
        <end position="111"/>
    </location>
</feature>
<evidence type="ECO:0000256" key="15">
    <source>
        <dbReference type="ARBA" id="ARBA00034137"/>
    </source>
</evidence>
<keyword evidence="14" id="KW-1208">Phospholipid metabolism</keyword>
<evidence type="ECO:0000256" key="6">
    <source>
        <dbReference type="ARBA" id="ARBA00022679"/>
    </source>
</evidence>
<keyword evidence="10 16" id="KW-1133">Transmembrane helix</keyword>
<evidence type="ECO:0000256" key="1">
    <source>
        <dbReference type="ARBA" id="ARBA00004477"/>
    </source>
</evidence>
<keyword evidence="9" id="KW-0256">Endoplasmic reticulum</keyword>
<dbReference type="InterPro" id="IPR007318">
    <property type="entry name" value="Phopholipid_MeTrfase"/>
</dbReference>
<comment type="subcellular location">
    <subcellularLocation>
        <location evidence="1">Endoplasmic reticulum membrane</location>
        <topology evidence="1">Multi-pass membrane protein</topology>
    </subcellularLocation>
</comment>
<evidence type="ECO:0000256" key="16">
    <source>
        <dbReference type="SAM" id="Phobius"/>
    </source>
</evidence>
<evidence type="ECO:0000256" key="8">
    <source>
        <dbReference type="ARBA" id="ARBA00022692"/>
    </source>
</evidence>
<keyword evidence="8 16" id="KW-0812">Transmembrane</keyword>
<dbReference type="PANTHER" id="PTHR15458">
    <property type="entry name" value="PHOSPHATIDYLETHANOLAMINE N-METHYLTRANSFERASE"/>
    <property type="match status" value="1"/>
</dbReference>
<dbReference type="PANTHER" id="PTHR15458:SF5">
    <property type="entry name" value="PHOSPHATIDYLETHANOLAMINE N-METHYLTRANSFERASE"/>
    <property type="match status" value="1"/>
</dbReference>
<organism evidence="17">
    <name type="scientific">Alexandrium andersonii</name>
    <dbReference type="NCBI Taxonomy" id="327968"/>
    <lineage>
        <taxon>Eukaryota</taxon>
        <taxon>Sar</taxon>
        <taxon>Alveolata</taxon>
        <taxon>Dinophyceae</taxon>
        <taxon>Gonyaulacales</taxon>
        <taxon>Pyrocystaceae</taxon>
        <taxon>Alexandrium</taxon>
    </lineage>
</organism>
<gene>
    <name evidence="17" type="ORF">AAND1436_LOCUS45770</name>
</gene>
<comment type="pathway">
    <text evidence="3">Lipid metabolism.</text>
</comment>
<feature type="transmembrane region" description="Helical" evidence="16">
    <location>
        <begin position="45"/>
        <end position="71"/>
    </location>
</feature>
<keyword evidence="6" id="KW-0808">Transferase</keyword>
<dbReference type="InterPro" id="IPR024960">
    <property type="entry name" value="PEMT/MFAP"/>
</dbReference>
<reference evidence="17" key="1">
    <citation type="submission" date="2021-01" db="EMBL/GenBank/DDBJ databases">
        <authorList>
            <person name="Corre E."/>
            <person name="Pelletier E."/>
            <person name="Niang G."/>
            <person name="Scheremetjew M."/>
            <person name="Finn R."/>
            <person name="Kale V."/>
            <person name="Holt S."/>
            <person name="Cochrane G."/>
            <person name="Meng A."/>
            <person name="Brown T."/>
            <person name="Cohen L."/>
        </authorList>
    </citation>
    <scope>NUCLEOTIDE SEQUENCE</scope>
    <source>
        <strain evidence="17">CCMP2222</strain>
    </source>
</reference>
<evidence type="ECO:0000256" key="12">
    <source>
        <dbReference type="ARBA" id="ARBA00023136"/>
    </source>
</evidence>
<protein>
    <recommendedName>
        <fullName evidence="15">phosphatidyl-N-methylethanolamine N-methyltransferase</fullName>
        <ecNumber evidence="15">2.1.1.71</ecNumber>
    </recommendedName>
</protein>
<keyword evidence="7" id="KW-0949">S-adenosyl-L-methionine</keyword>
<dbReference type="Pfam" id="PF04191">
    <property type="entry name" value="PEMT"/>
    <property type="match status" value="1"/>
</dbReference>
<evidence type="ECO:0000313" key="17">
    <source>
        <dbReference type="EMBL" id="CAD9534033.1"/>
    </source>
</evidence>
<comment type="pathway">
    <text evidence="2">Phospholipid metabolism; phosphatidylcholine biosynthesis.</text>
</comment>
<feature type="transmembrane region" description="Helical" evidence="16">
    <location>
        <begin position="136"/>
        <end position="166"/>
    </location>
</feature>